<dbReference type="Pfam" id="PF14542">
    <property type="entry name" value="Acetyltransf_CG"/>
    <property type="match status" value="1"/>
</dbReference>
<dbReference type="Gene3D" id="3.40.630.30">
    <property type="match status" value="1"/>
</dbReference>
<sequence>MSAQVRDDRDASRYVIEQGGQVVGAAYYKRFDDHIVFTHTEVDEGHQGEGLASELVQSALDDTRNAGLRVVALCPYVRSWLQRHKAYQDLLHQPA</sequence>
<gene>
    <name evidence="3" type="ORF">FPZ11_14070</name>
</gene>
<evidence type="ECO:0000313" key="3">
    <source>
        <dbReference type="EMBL" id="QDZ15734.1"/>
    </source>
</evidence>
<evidence type="ECO:0000259" key="1">
    <source>
        <dbReference type="PROSITE" id="PS51186"/>
    </source>
</evidence>
<dbReference type="PANTHER" id="PTHR31435">
    <property type="entry name" value="PROTEIN NATD1"/>
    <property type="match status" value="1"/>
</dbReference>
<protein>
    <submittedName>
        <fullName evidence="3">N-acetyltransferase</fullName>
    </submittedName>
</protein>
<feature type="domain" description="N-acetyltransferase" evidence="2">
    <location>
        <begin position="6"/>
        <end position="92"/>
    </location>
</feature>
<reference evidence="3 4" key="1">
    <citation type="submission" date="2019-07" db="EMBL/GenBank/DDBJ databases">
        <title>Full genome sequence of Humibacter sp. WJ7-1.</title>
        <authorList>
            <person name="Im W.-T."/>
        </authorList>
    </citation>
    <scope>NUCLEOTIDE SEQUENCE [LARGE SCALE GENOMIC DNA]</scope>
    <source>
        <strain evidence="3 4">WJ7-1</strain>
    </source>
</reference>
<organism evidence="3 4">
    <name type="scientific">Humibacter ginsenosidimutans</name>
    <dbReference type="NCBI Taxonomy" id="2599293"/>
    <lineage>
        <taxon>Bacteria</taxon>
        <taxon>Bacillati</taxon>
        <taxon>Actinomycetota</taxon>
        <taxon>Actinomycetes</taxon>
        <taxon>Micrococcales</taxon>
        <taxon>Microbacteriaceae</taxon>
        <taxon>Humibacter</taxon>
    </lineage>
</organism>
<feature type="domain" description="N-acetyltransferase" evidence="1">
    <location>
        <begin position="1"/>
        <end position="95"/>
    </location>
</feature>
<dbReference type="InterPro" id="IPR045057">
    <property type="entry name" value="Gcn5-rel_NAT"/>
</dbReference>
<dbReference type="KEGG" id="huw:FPZ11_14070"/>
<dbReference type="OrthoDB" id="5405911at2"/>
<keyword evidence="3" id="KW-0808">Transferase</keyword>
<dbReference type="InterPro" id="IPR000182">
    <property type="entry name" value="GNAT_dom"/>
</dbReference>
<dbReference type="CDD" id="cd04301">
    <property type="entry name" value="NAT_SF"/>
    <property type="match status" value="1"/>
</dbReference>
<name>A0A5B8M6X1_9MICO</name>
<dbReference type="InterPro" id="IPR016181">
    <property type="entry name" value="Acyl_CoA_acyltransferase"/>
</dbReference>
<keyword evidence="4" id="KW-1185">Reference proteome</keyword>
<dbReference type="AlphaFoldDB" id="A0A5B8M6X1"/>
<dbReference type="SUPFAM" id="SSF55729">
    <property type="entry name" value="Acyl-CoA N-acyltransferases (Nat)"/>
    <property type="match status" value="1"/>
</dbReference>
<accession>A0A5B8M6X1</accession>
<dbReference type="EMBL" id="CP042305">
    <property type="protein sequence ID" value="QDZ15734.1"/>
    <property type="molecule type" value="Genomic_DNA"/>
</dbReference>
<evidence type="ECO:0000313" key="4">
    <source>
        <dbReference type="Proteomes" id="UP000320216"/>
    </source>
</evidence>
<dbReference type="InterPro" id="IPR031165">
    <property type="entry name" value="GNAT_YJDJ"/>
</dbReference>
<dbReference type="PROSITE" id="PS51729">
    <property type="entry name" value="GNAT_YJDJ"/>
    <property type="match status" value="1"/>
</dbReference>
<dbReference type="RefSeq" id="WP_146321768.1">
    <property type="nucleotide sequence ID" value="NZ_CP042305.1"/>
</dbReference>
<evidence type="ECO:0000259" key="2">
    <source>
        <dbReference type="PROSITE" id="PS51729"/>
    </source>
</evidence>
<dbReference type="PROSITE" id="PS51186">
    <property type="entry name" value="GNAT"/>
    <property type="match status" value="1"/>
</dbReference>
<dbReference type="Proteomes" id="UP000320216">
    <property type="component" value="Chromosome"/>
</dbReference>
<dbReference type="PANTHER" id="PTHR31435:SF10">
    <property type="entry name" value="BSR4717 PROTEIN"/>
    <property type="match status" value="1"/>
</dbReference>
<dbReference type="GO" id="GO:0016747">
    <property type="term" value="F:acyltransferase activity, transferring groups other than amino-acyl groups"/>
    <property type="evidence" value="ECO:0007669"/>
    <property type="project" value="InterPro"/>
</dbReference>
<proteinExistence type="predicted"/>